<dbReference type="RefSeq" id="WP_193807384.1">
    <property type="nucleotide sequence ID" value="NZ_CP087714.1"/>
</dbReference>
<gene>
    <name evidence="1" type="ORF">LPQ35_09665</name>
</gene>
<sequence length="163" mass="19098">MATQEEVLQAIVENNGAVSFKQLKERFGIGKSGSSWLPQRLRSLENKKLIYRLRIGNETFFIADPDLLEFESRGRPAGSIRINACMERKLLKVLRERKILTKWQLRVALGWDDKTFSKYLKSLLEKNMVIEWHTGTVTLYFTPDTLNDIINLYYEKLYSNFQC</sequence>
<dbReference type="GeneID" id="90449961"/>
<reference evidence="1 2" key="1">
    <citation type="submission" date="2021-11" db="EMBL/GenBank/DDBJ databases">
        <title>Whole genome of Geoglobus acetivorans.</title>
        <authorList>
            <person name="Liu D."/>
        </authorList>
    </citation>
    <scope>NUCLEOTIDE SEQUENCE [LARGE SCALE GENOMIC DNA]</scope>
    <source>
        <strain evidence="1 2">SBH6</strain>
    </source>
</reference>
<keyword evidence="2" id="KW-1185">Reference proteome</keyword>
<organism evidence="1 2">
    <name type="scientific">Geoglobus acetivorans</name>
    <dbReference type="NCBI Taxonomy" id="565033"/>
    <lineage>
        <taxon>Archaea</taxon>
        <taxon>Methanobacteriati</taxon>
        <taxon>Methanobacteriota</taxon>
        <taxon>Archaeoglobi</taxon>
        <taxon>Archaeoglobales</taxon>
        <taxon>Archaeoglobaceae</taxon>
        <taxon>Geoglobus</taxon>
    </lineage>
</organism>
<protein>
    <submittedName>
        <fullName evidence="1">MarR family transcriptional regulator</fullName>
    </submittedName>
</protein>
<proteinExistence type="predicted"/>
<name>A0ABZ3H469_GEOAI</name>
<dbReference type="Proteomes" id="UP001492541">
    <property type="component" value="Chromosome"/>
</dbReference>
<dbReference type="EMBL" id="CP087714">
    <property type="protein sequence ID" value="XAT63510.1"/>
    <property type="molecule type" value="Genomic_DNA"/>
</dbReference>
<evidence type="ECO:0000313" key="1">
    <source>
        <dbReference type="EMBL" id="XAT63510.1"/>
    </source>
</evidence>
<accession>A0ABZ3H469</accession>
<evidence type="ECO:0000313" key="2">
    <source>
        <dbReference type="Proteomes" id="UP001492541"/>
    </source>
</evidence>